<organism evidence="1 2">
    <name type="scientific">Ferrimonas aestuarii</name>
    <dbReference type="NCBI Taxonomy" id="2569539"/>
    <lineage>
        <taxon>Bacteria</taxon>
        <taxon>Pseudomonadati</taxon>
        <taxon>Pseudomonadota</taxon>
        <taxon>Gammaproteobacteria</taxon>
        <taxon>Alteromonadales</taxon>
        <taxon>Ferrimonadaceae</taxon>
        <taxon>Ferrimonas</taxon>
    </lineage>
</organism>
<accession>A0A4U1BRX1</accession>
<reference evidence="1 2" key="1">
    <citation type="submission" date="2019-04" db="EMBL/GenBank/DDBJ databases">
        <authorList>
            <person name="Hwang J.C."/>
        </authorList>
    </citation>
    <scope>NUCLEOTIDE SEQUENCE [LARGE SCALE GENOMIC DNA]</scope>
    <source>
        <strain evidence="1 2">IMCC35002</strain>
    </source>
</reference>
<evidence type="ECO:0000313" key="2">
    <source>
        <dbReference type="Proteomes" id="UP000305675"/>
    </source>
</evidence>
<sequence>MLSPVNEPRIPAVGGQPRLTAAATTTPTSAAIAAPTNLLVPLSQHRLSSYQRWEKITQRHKSLLLAEASVGAIGPLLKLMKSFYKVVSEGGDEAKEARKRQLLHRRILSLPNGFQGEPLLDNRMQIRFFQSQPSKRMFTLGGVNLLTEKSRMEEIHCRHHSVSKVVLPAGAEPVELIRVLSSLMSSFGINAEVHQQKLTFSCDEPVWQGLNGQLMMRGQGQRLPAGDFVPIKLAEVHAWQDPKGWLFSTHSERQKLLPQIKGVIAQLTRQLNQVSSLLSQQKQLLEGVKGQLGAAQLESNLLELNNLLTGNTFSQRIRNLMAQANASRNQTQSLLK</sequence>
<dbReference type="OrthoDB" id="5760042at2"/>
<dbReference type="AlphaFoldDB" id="A0A4U1BRX1"/>
<keyword evidence="2" id="KW-1185">Reference proteome</keyword>
<comment type="caution">
    <text evidence="1">The sequence shown here is derived from an EMBL/GenBank/DDBJ whole genome shotgun (WGS) entry which is preliminary data.</text>
</comment>
<evidence type="ECO:0000313" key="1">
    <source>
        <dbReference type="EMBL" id="TKB54589.1"/>
    </source>
</evidence>
<proteinExistence type="predicted"/>
<gene>
    <name evidence="1" type="ORF">FCL42_12315</name>
</gene>
<dbReference type="Proteomes" id="UP000305675">
    <property type="component" value="Unassembled WGS sequence"/>
</dbReference>
<protein>
    <submittedName>
        <fullName evidence="1">Uncharacterized protein</fullName>
    </submittedName>
</protein>
<dbReference type="RefSeq" id="WP_136863724.1">
    <property type="nucleotide sequence ID" value="NZ_SWCJ01000008.1"/>
</dbReference>
<name>A0A4U1BRX1_9GAMM</name>
<dbReference type="EMBL" id="SWCJ01000008">
    <property type="protein sequence ID" value="TKB54589.1"/>
    <property type="molecule type" value="Genomic_DNA"/>
</dbReference>